<evidence type="ECO:0000313" key="2">
    <source>
        <dbReference type="Proteomes" id="UP001215598"/>
    </source>
</evidence>
<gene>
    <name evidence="1" type="ORF">B0H16DRAFT_1279072</name>
</gene>
<protein>
    <submittedName>
        <fullName evidence="1">Uncharacterized protein</fullName>
    </submittedName>
</protein>
<evidence type="ECO:0000313" key="1">
    <source>
        <dbReference type="EMBL" id="KAJ7732428.1"/>
    </source>
</evidence>
<sequence>QKTCLYLCHPQLLRNPRFDTPWQVLHASASDRAYITTMGFDITTFASIVDAGFGATWAATPIPRNDVLAAGKPHLGARSLDGAGALGLVLH</sequence>
<feature type="non-terminal residue" evidence="1">
    <location>
        <position position="91"/>
    </location>
</feature>
<dbReference type="Proteomes" id="UP001215598">
    <property type="component" value="Unassembled WGS sequence"/>
</dbReference>
<name>A0AAD7MU95_9AGAR</name>
<dbReference type="AlphaFoldDB" id="A0AAD7MU95"/>
<keyword evidence="2" id="KW-1185">Reference proteome</keyword>
<proteinExistence type="predicted"/>
<feature type="non-terminal residue" evidence="1">
    <location>
        <position position="1"/>
    </location>
</feature>
<comment type="caution">
    <text evidence="1">The sequence shown here is derived from an EMBL/GenBank/DDBJ whole genome shotgun (WGS) entry which is preliminary data.</text>
</comment>
<dbReference type="EMBL" id="JARKIB010000145">
    <property type="protein sequence ID" value="KAJ7732428.1"/>
    <property type="molecule type" value="Genomic_DNA"/>
</dbReference>
<organism evidence="1 2">
    <name type="scientific">Mycena metata</name>
    <dbReference type="NCBI Taxonomy" id="1033252"/>
    <lineage>
        <taxon>Eukaryota</taxon>
        <taxon>Fungi</taxon>
        <taxon>Dikarya</taxon>
        <taxon>Basidiomycota</taxon>
        <taxon>Agaricomycotina</taxon>
        <taxon>Agaricomycetes</taxon>
        <taxon>Agaricomycetidae</taxon>
        <taxon>Agaricales</taxon>
        <taxon>Marasmiineae</taxon>
        <taxon>Mycenaceae</taxon>
        <taxon>Mycena</taxon>
    </lineage>
</organism>
<reference evidence="1" key="1">
    <citation type="submission" date="2023-03" db="EMBL/GenBank/DDBJ databases">
        <title>Massive genome expansion in bonnet fungi (Mycena s.s.) driven by repeated elements and novel gene families across ecological guilds.</title>
        <authorList>
            <consortium name="Lawrence Berkeley National Laboratory"/>
            <person name="Harder C.B."/>
            <person name="Miyauchi S."/>
            <person name="Viragh M."/>
            <person name="Kuo A."/>
            <person name="Thoen E."/>
            <person name="Andreopoulos B."/>
            <person name="Lu D."/>
            <person name="Skrede I."/>
            <person name="Drula E."/>
            <person name="Henrissat B."/>
            <person name="Morin E."/>
            <person name="Kohler A."/>
            <person name="Barry K."/>
            <person name="LaButti K."/>
            <person name="Morin E."/>
            <person name="Salamov A."/>
            <person name="Lipzen A."/>
            <person name="Mereny Z."/>
            <person name="Hegedus B."/>
            <person name="Baldrian P."/>
            <person name="Stursova M."/>
            <person name="Weitz H."/>
            <person name="Taylor A."/>
            <person name="Grigoriev I.V."/>
            <person name="Nagy L.G."/>
            <person name="Martin F."/>
            <person name="Kauserud H."/>
        </authorList>
    </citation>
    <scope>NUCLEOTIDE SEQUENCE</scope>
    <source>
        <strain evidence="1">CBHHK182m</strain>
    </source>
</reference>
<accession>A0AAD7MU95</accession>